<feature type="non-terminal residue" evidence="2">
    <location>
        <position position="1"/>
    </location>
</feature>
<name>A0A166QHP4_9AGAM</name>
<keyword evidence="3" id="KW-1185">Reference proteome</keyword>
<evidence type="ECO:0000313" key="3">
    <source>
        <dbReference type="Proteomes" id="UP000076532"/>
    </source>
</evidence>
<reference evidence="2 3" key="1">
    <citation type="journal article" date="2016" name="Mol. Biol. Evol.">
        <title>Comparative Genomics of Early-Diverging Mushroom-Forming Fungi Provides Insights into the Origins of Lignocellulose Decay Capabilities.</title>
        <authorList>
            <person name="Nagy L.G."/>
            <person name="Riley R."/>
            <person name="Tritt A."/>
            <person name="Adam C."/>
            <person name="Daum C."/>
            <person name="Floudas D."/>
            <person name="Sun H."/>
            <person name="Yadav J.S."/>
            <person name="Pangilinan J."/>
            <person name="Larsson K.H."/>
            <person name="Matsuura K."/>
            <person name="Barry K."/>
            <person name="Labutti K."/>
            <person name="Kuo R."/>
            <person name="Ohm R.A."/>
            <person name="Bhattacharya S.S."/>
            <person name="Shirouzu T."/>
            <person name="Yoshinaga Y."/>
            <person name="Martin F.M."/>
            <person name="Grigoriev I.V."/>
            <person name="Hibbett D.S."/>
        </authorList>
    </citation>
    <scope>NUCLEOTIDE SEQUENCE [LARGE SCALE GENOMIC DNA]</scope>
    <source>
        <strain evidence="2 3">CBS 109695</strain>
    </source>
</reference>
<dbReference type="EMBL" id="KV417835">
    <property type="protein sequence ID" value="KZP05489.1"/>
    <property type="molecule type" value="Genomic_DNA"/>
</dbReference>
<evidence type="ECO:0000313" key="1">
    <source>
        <dbReference type="EMBL" id="KZP05489.1"/>
    </source>
</evidence>
<sequence>MSHTILESVRFCLLPAPLCLASIRVFFRWERELTMKDQAIRAGKTQLYMGQVGGTLVPIGL</sequence>
<dbReference type="Proteomes" id="UP000076532">
    <property type="component" value="Unassembled WGS sequence"/>
</dbReference>
<dbReference type="EMBL" id="KV417510">
    <property type="protein sequence ID" value="KZP27155.1"/>
    <property type="molecule type" value="Genomic_DNA"/>
</dbReference>
<accession>A0A166QHP4</accession>
<gene>
    <name evidence="2" type="ORF">FIBSPDRAFT_853830</name>
    <name evidence="1" type="ORF">FIBSPDRAFT_877508</name>
</gene>
<organism evidence="2 3">
    <name type="scientific">Athelia psychrophila</name>
    <dbReference type="NCBI Taxonomy" id="1759441"/>
    <lineage>
        <taxon>Eukaryota</taxon>
        <taxon>Fungi</taxon>
        <taxon>Dikarya</taxon>
        <taxon>Basidiomycota</taxon>
        <taxon>Agaricomycotina</taxon>
        <taxon>Agaricomycetes</taxon>
        <taxon>Agaricomycetidae</taxon>
        <taxon>Atheliales</taxon>
        <taxon>Atheliaceae</taxon>
        <taxon>Athelia</taxon>
    </lineage>
</organism>
<evidence type="ECO:0000313" key="2">
    <source>
        <dbReference type="EMBL" id="KZP27155.1"/>
    </source>
</evidence>
<proteinExistence type="predicted"/>
<protein>
    <submittedName>
        <fullName evidence="2">Uncharacterized protein</fullName>
    </submittedName>
</protein>
<dbReference type="AlphaFoldDB" id="A0A166QHP4"/>